<dbReference type="EMBL" id="APAU02000233">
    <property type="protein sequence ID" value="EUB54584.1"/>
    <property type="molecule type" value="Genomic_DNA"/>
</dbReference>
<keyword evidence="2" id="KW-1185">Reference proteome</keyword>
<name>W6UM56_ECHGR</name>
<dbReference type="AlphaFoldDB" id="W6UM56"/>
<evidence type="ECO:0000313" key="2">
    <source>
        <dbReference type="Proteomes" id="UP000019149"/>
    </source>
</evidence>
<protein>
    <submittedName>
        <fullName evidence="1">Uncharacterized protein</fullName>
    </submittedName>
</protein>
<proteinExistence type="predicted"/>
<organism evidence="1 2">
    <name type="scientific">Echinococcus granulosus</name>
    <name type="common">Hydatid tapeworm</name>
    <dbReference type="NCBI Taxonomy" id="6210"/>
    <lineage>
        <taxon>Eukaryota</taxon>
        <taxon>Metazoa</taxon>
        <taxon>Spiralia</taxon>
        <taxon>Lophotrochozoa</taxon>
        <taxon>Platyhelminthes</taxon>
        <taxon>Cestoda</taxon>
        <taxon>Eucestoda</taxon>
        <taxon>Cyclophyllidea</taxon>
        <taxon>Taeniidae</taxon>
        <taxon>Echinococcus</taxon>
        <taxon>Echinococcus granulosus group</taxon>
    </lineage>
</organism>
<dbReference type="KEGG" id="egl:EGR_10553"/>
<accession>W6UM56</accession>
<dbReference type="Proteomes" id="UP000019149">
    <property type="component" value="Unassembled WGS sequence"/>
</dbReference>
<evidence type="ECO:0000313" key="1">
    <source>
        <dbReference type="EMBL" id="EUB54584.1"/>
    </source>
</evidence>
<dbReference type="CTD" id="36346268"/>
<dbReference type="GeneID" id="36346268"/>
<reference evidence="1 2" key="1">
    <citation type="journal article" date="2013" name="Nat. Genet.">
        <title>The genome of the hydatid tapeworm Echinococcus granulosus.</title>
        <authorList>
            <person name="Zheng H."/>
            <person name="Zhang W."/>
            <person name="Zhang L."/>
            <person name="Zhang Z."/>
            <person name="Li J."/>
            <person name="Lu G."/>
            <person name="Zhu Y."/>
            <person name="Wang Y."/>
            <person name="Huang Y."/>
            <person name="Liu J."/>
            <person name="Kang H."/>
            <person name="Chen J."/>
            <person name="Wang L."/>
            <person name="Chen A."/>
            <person name="Yu S."/>
            <person name="Gao Z."/>
            <person name="Jin L."/>
            <person name="Gu W."/>
            <person name="Wang Z."/>
            <person name="Zhao L."/>
            <person name="Shi B."/>
            <person name="Wen H."/>
            <person name="Lin R."/>
            <person name="Jones M.K."/>
            <person name="Brejova B."/>
            <person name="Vinar T."/>
            <person name="Zhao G."/>
            <person name="McManus D.P."/>
            <person name="Chen Z."/>
            <person name="Zhou Y."/>
            <person name="Wang S."/>
        </authorList>
    </citation>
    <scope>NUCLEOTIDE SEQUENCE [LARGE SCALE GENOMIC DNA]</scope>
</reference>
<gene>
    <name evidence="1" type="ORF">EGR_10553</name>
</gene>
<sequence>MNTSLIHVSLPYTSAQNTARRLPPSVSHIRHLPLLNINVSGASK</sequence>
<comment type="caution">
    <text evidence="1">The sequence shown here is derived from an EMBL/GenBank/DDBJ whole genome shotgun (WGS) entry which is preliminary data.</text>
</comment>
<dbReference type="RefSeq" id="XP_024345780.1">
    <property type="nucleotide sequence ID" value="XM_024499802.1"/>
</dbReference>